<feature type="domain" description="Helicase ATP-binding" evidence="10">
    <location>
        <begin position="104"/>
        <end position="282"/>
    </location>
</feature>
<dbReference type="InterPro" id="IPR027417">
    <property type="entry name" value="P-loop_NTPase"/>
</dbReference>
<evidence type="ECO:0000256" key="5">
    <source>
        <dbReference type="ARBA" id="ARBA00022806"/>
    </source>
</evidence>
<evidence type="ECO:0000259" key="10">
    <source>
        <dbReference type="PROSITE" id="PS51192"/>
    </source>
</evidence>
<dbReference type="Pfam" id="PF00176">
    <property type="entry name" value="SNF2-rel_dom"/>
    <property type="match status" value="1"/>
</dbReference>
<dbReference type="InterPro" id="IPR014001">
    <property type="entry name" value="Helicase_ATP-bd"/>
</dbReference>
<protein>
    <submittedName>
        <fullName evidence="12">Uncharacterized protein</fullName>
    </submittedName>
</protein>
<keyword evidence="4" id="KW-0378">Hydrolase</keyword>
<dbReference type="Pfam" id="PF00271">
    <property type="entry name" value="Helicase_C"/>
    <property type="match status" value="1"/>
</dbReference>
<feature type="domain" description="Helicase C-terminal" evidence="11">
    <location>
        <begin position="425"/>
        <end position="577"/>
    </location>
</feature>
<dbReference type="GO" id="GO:0004386">
    <property type="term" value="F:helicase activity"/>
    <property type="evidence" value="ECO:0007669"/>
    <property type="project" value="UniProtKB-KW"/>
</dbReference>
<dbReference type="GO" id="GO:0016787">
    <property type="term" value="F:hydrolase activity"/>
    <property type="evidence" value="ECO:0007669"/>
    <property type="project" value="UniProtKB-KW"/>
</dbReference>
<evidence type="ECO:0000313" key="12">
    <source>
        <dbReference type="EMBL" id="CAD9690659.1"/>
    </source>
</evidence>
<sequence length="651" mass="74273">MEDIRKDISREEANEALRRLLSKAEKYTQFLNRKLMDATRIGGDKDGVAGQGPTRNNNKKRRLDSKRVELVPEAAQEEEALQQPALMTGGRLRDYQVKGYKWMVGLYENGLHGILADEMGLGKTVQTIALIAHLREKQAYGPFLLVVPLSTVTNWVSEIEKWCPDMPVLQYHGSKAERAELRERYLKPASVKRNMAQFPVTVTTYEIVCRDRKDLQRCKWKHIIVDEGHRLKNFKCRLIRELNELCGGSVMRGGANKILLTGTPLQNNLSELWSLLNFLMPEIFDDLVFFQSVFAFDGVGSTEDENKLVEKQKEQNIVGKLHKILAPFMMRRLKVEVEKNMPSKKEVVLYVPMTPMQRQMYESIMSRDFAALLEKATGNKTQLNNIMMQLRKCSLHPYLHYEPSDNSGKFVTDERLVEASGKLLALDKMLKHLKAGKSKVLIFSQFTTMLDILQDYFSLLRPQWKVCRIDGTTKLEDRKSQMHSFNNDPEHFCFLLSTRAGGVGINLIAADTVVIFDSDWNPHQDNQAQDRCHRIGQTKNVMVYRMITAKSVELKILERANSKRKLERVVCATQATISNSHKTSSIKADELLALLKDDFTGHFTDHGELSEKTLNQLLDREKILSKEIPAKGSGYEIVEHTASSIVGGINE</sequence>
<evidence type="ECO:0000256" key="7">
    <source>
        <dbReference type="ARBA" id="ARBA00023054"/>
    </source>
</evidence>
<gene>
    <name evidence="12" type="ORF">QSP1433_LOCUS10699</name>
</gene>
<feature type="region of interest" description="Disordered" evidence="9">
    <location>
        <begin position="42"/>
        <end position="64"/>
    </location>
</feature>
<keyword evidence="5" id="KW-0347">Helicase</keyword>
<dbReference type="FunFam" id="3.40.50.10810:FF:000015">
    <property type="entry name" value="lymphoid-specific helicase isoform X1"/>
    <property type="match status" value="1"/>
</dbReference>
<evidence type="ECO:0000256" key="4">
    <source>
        <dbReference type="ARBA" id="ARBA00022801"/>
    </source>
</evidence>
<dbReference type="SMART" id="SM00487">
    <property type="entry name" value="DEXDc"/>
    <property type="match status" value="1"/>
</dbReference>
<evidence type="ECO:0000256" key="3">
    <source>
        <dbReference type="ARBA" id="ARBA00022741"/>
    </source>
</evidence>
<proteinExistence type="inferred from homology"/>
<keyword evidence="3" id="KW-0547">Nucleotide-binding</keyword>
<evidence type="ECO:0000256" key="1">
    <source>
        <dbReference type="ARBA" id="ARBA00004123"/>
    </source>
</evidence>
<dbReference type="PANTHER" id="PTHR10799">
    <property type="entry name" value="SNF2/RAD54 HELICASE FAMILY"/>
    <property type="match status" value="1"/>
</dbReference>
<dbReference type="GO" id="GO:0005524">
    <property type="term" value="F:ATP binding"/>
    <property type="evidence" value="ECO:0007669"/>
    <property type="project" value="UniProtKB-KW"/>
</dbReference>
<dbReference type="Gene3D" id="3.40.50.300">
    <property type="entry name" value="P-loop containing nucleotide triphosphate hydrolases"/>
    <property type="match status" value="1"/>
</dbReference>
<evidence type="ECO:0000256" key="6">
    <source>
        <dbReference type="ARBA" id="ARBA00022840"/>
    </source>
</evidence>
<comment type="similarity">
    <text evidence="2">Belongs to the SNF2/RAD54 helicase family.</text>
</comment>
<keyword evidence="6" id="KW-0067">ATP-binding</keyword>
<keyword evidence="8" id="KW-0539">Nucleus</keyword>
<evidence type="ECO:0000259" key="11">
    <source>
        <dbReference type="PROSITE" id="PS51194"/>
    </source>
</evidence>
<dbReference type="InterPro" id="IPR038718">
    <property type="entry name" value="SNF2-like_sf"/>
</dbReference>
<keyword evidence="7" id="KW-0175">Coiled coil</keyword>
<dbReference type="InterPro" id="IPR049730">
    <property type="entry name" value="SNF2/RAD54-like_C"/>
</dbReference>
<dbReference type="Gene3D" id="3.40.50.10810">
    <property type="entry name" value="Tandem AAA-ATPase domain"/>
    <property type="match status" value="1"/>
</dbReference>
<dbReference type="PROSITE" id="PS51194">
    <property type="entry name" value="HELICASE_CTER"/>
    <property type="match status" value="1"/>
</dbReference>
<dbReference type="AlphaFoldDB" id="A0A7S2S617"/>
<name>A0A7S2S617_9STRA</name>
<dbReference type="CDD" id="cd18793">
    <property type="entry name" value="SF2_C_SNF"/>
    <property type="match status" value="1"/>
</dbReference>
<evidence type="ECO:0000256" key="8">
    <source>
        <dbReference type="ARBA" id="ARBA00023242"/>
    </source>
</evidence>
<evidence type="ECO:0000256" key="2">
    <source>
        <dbReference type="ARBA" id="ARBA00007025"/>
    </source>
</evidence>
<comment type="subcellular location">
    <subcellularLocation>
        <location evidence="1">Nucleus</location>
    </subcellularLocation>
</comment>
<dbReference type="SUPFAM" id="SSF52540">
    <property type="entry name" value="P-loop containing nucleoside triphosphate hydrolases"/>
    <property type="match status" value="2"/>
</dbReference>
<dbReference type="EMBL" id="HBHK01017037">
    <property type="protein sequence ID" value="CAD9690659.1"/>
    <property type="molecule type" value="Transcribed_RNA"/>
</dbReference>
<evidence type="ECO:0000256" key="9">
    <source>
        <dbReference type="SAM" id="MobiDB-lite"/>
    </source>
</evidence>
<dbReference type="GO" id="GO:0005634">
    <property type="term" value="C:nucleus"/>
    <property type="evidence" value="ECO:0007669"/>
    <property type="project" value="UniProtKB-SubCell"/>
</dbReference>
<reference evidence="12" key="1">
    <citation type="submission" date="2021-01" db="EMBL/GenBank/DDBJ databases">
        <authorList>
            <person name="Corre E."/>
            <person name="Pelletier E."/>
            <person name="Niang G."/>
            <person name="Scheremetjew M."/>
            <person name="Finn R."/>
            <person name="Kale V."/>
            <person name="Holt S."/>
            <person name="Cochrane G."/>
            <person name="Meng A."/>
            <person name="Brown T."/>
            <person name="Cohen L."/>
        </authorList>
    </citation>
    <scope>NUCLEOTIDE SEQUENCE</scope>
    <source>
        <strain evidence="12">NY070348D</strain>
    </source>
</reference>
<accession>A0A7S2S617</accession>
<organism evidence="12">
    <name type="scientific">Mucochytrium quahogii</name>
    <dbReference type="NCBI Taxonomy" id="96639"/>
    <lineage>
        <taxon>Eukaryota</taxon>
        <taxon>Sar</taxon>
        <taxon>Stramenopiles</taxon>
        <taxon>Bigyra</taxon>
        <taxon>Labyrinthulomycetes</taxon>
        <taxon>Thraustochytrida</taxon>
        <taxon>Thraustochytriidae</taxon>
        <taxon>Mucochytrium</taxon>
    </lineage>
</organism>
<dbReference type="SMART" id="SM00490">
    <property type="entry name" value="HELICc"/>
    <property type="match status" value="1"/>
</dbReference>
<dbReference type="InterPro" id="IPR000330">
    <property type="entry name" value="SNF2_N"/>
</dbReference>
<dbReference type="PROSITE" id="PS51192">
    <property type="entry name" value="HELICASE_ATP_BIND_1"/>
    <property type="match status" value="1"/>
</dbReference>
<dbReference type="InterPro" id="IPR001650">
    <property type="entry name" value="Helicase_C-like"/>
</dbReference>